<comment type="similarity">
    <text evidence="1">Belongs to the peptidase S33 family.</text>
</comment>
<dbReference type="Pfam" id="PF00561">
    <property type="entry name" value="Abhydrolase_1"/>
    <property type="match status" value="1"/>
</dbReference>
<proteinExistence type="inferred from homology"/>
<dbReference type="InterPro" id="IPR013595">
    <property type="entry name" value="Pept_S33_TAP-like_C"/>
</dbReference>
<organism evidence="7 8">
    <name type="scientific">Paraburkholderia unamae</name>
    <dbReference type="NCBI Taxonomy" id="219649"/>
    <lineage>
        <taxon>Bacteria</taxon>
        <taxon>Pseudomonadati</taxon>
        <taxon>Pseudomonadota</taxon>
        <taxon>Betaproteobacteria</taxon>
        <taxon>Burkholderiales</taxon>
        <taxon>Burkholderiaceae</taxon>
        <taxon>Paraburkholderia</taxon>
    </lineage>
</organism>
<evidence type="ECO:0000259" key="6">
    <source>
        <dbReference type="Pfam" id="PF08386"/>
    </source>
</evidence>
<evidence type="ECO:0000256" key="3">
    <source>
        <dbReference type="ARBA" id="ARBA00022801"/>
    </source>
</evidence>
<dbReference type="PANTHER" id="PTHR43248">
    <property type="entry name" value="2-SUCCINYL-6-HYDROXY-2,4-CYCLOHEXADIENE-1-CARBOXYLATE SYNTHASE"/>
    <property type="match status" value="1"/>
</dbReference>
<feature type="signal peptide" evidence="4">
    <location>
        <begin position="1"/>
        <end position="23"/>
    </location>
</feature>
<gene>
    <name evidence="7" type="ORF">C7402_112281</name>
</gene>
<dbReference type="PANTHER" id="PTHR43248:SF29">
    <property type="entry name" value="TRIPEPTIDYL AMINOPEPTIDASE"/>
    <property type="match status" value="1"/>
</dbReference>
<keyword evidence="2 4" id="KW-0732">Signal</keyword>
<reference evidence="7 8" key="1">
    <citation type="submission" date="2018-05" db="EMBL/GenBank/DDBJ databases">
        <title>Genomic Encyclopedia of Type Strains, Phase IV (KMG-V): Genome sequencing to study the core and pangenomes of soil and plant-associated prokaryotes.</title>
        <authorList>
            <person name="Whitman W."/>
        </authorList>
    </citation>
    <scope>NUCLEOTIDE SEQUENCE [LARGE SCALE GENOMIC DNA]</scope>
    <source>
        <strain evidence="7 8">SCZa-39</strain>
    </source>
</reference>
<protein>
    <submittedName>
        <fullName evidence="7">TAP-like protein</fullName>
    </submittedName>
</protein>
<dbReference type="InterPro" id="IPR051601">
    <property type="entry name" value="Serine_prot/Carboxylest_S33"/>
</dbReference>
<evidence type="ECO:0000313" key="7">
    <source>
        <dbReference type="EMBL" id="PVX80094.1"/>
    </source>
</evidence>
<name>A0ABX5KI08_9BURK</name>
<sequence length="593" mass="62566">MNKKILKRAGAAASLLVTLGLSACGGSDNSRDAALEPFYQQTVAWSDCSTGTFANVTPDLRPVLSGRTQCAMVRVPLDYSDVSKGSVSIGVLKVAAGTQENRLGALWTNPGGPGVSGLHMPLALSRLWLLANPANPVGAKLLRLSDSYDLIGFDPRGVGVSTTLTCSSTTSLPAVNDTDRSAEGINSQIAYDRAVAAACGGNPLTPTINTEYTARDMDVIRAALGYDKLNYYGASYGTRLGAYYADLFADRTGHMILDSLMDIGLPLPDAFLGQAPSMQYLLDDIIAPYAAAHDSYFGLGSDVDGIRQIARSGPAWLTSWLAGGLYDLLGNQDDVNGVIVHLVVSKAVGAILQGNPAISPDDLYAALDTMQFLPAAAADQEVAAHQVAINAATYYRDFLAGQTQAIALDASQATSRSVICNDAAPLHRDQPYWTSLGNALAQSSLFGGGVVGSVQHCLYWSFAPRNPPTFARAAALPLLLLQPEFDAKTPLAGARETAAILKHSKFVLQETSYTHGALFTNDACMDDYVANYLLQGSLPSGDAVCAGAGLPEPGTASAIQANIAARRLTQPADLFTDPAQAQDLQRQLRDMIR</sequence>
<evidence type="ECO:0000256" key="4">
    <source>
        <dbReference type="SAM" id="SignalP"/>
    </source>
</evidence>
<dbReference type="InterPro" id="IPR000073">
    <property type="entry name" value="AB_hydrolase_1"/>
</dbReference>
<dbReference type="EMBL" id="QEOB01000012">
    <property type="protein sequence ID" value="PVX80094.1"/>
    <property type="molecule type" value="Genomic_DNA"/>
</dbReference>
<feature type="domain" description="Peptidase S33 tripeptidyl aminopeptidase-like C-terminal" evidence="6">
    <location>
        <begin position="446"/>
        <end position="545"/>
    </location>
</feature>
<evidence type="ECO:0000259" key="5">
    <source>
        <dbReference type="Pfam" id="PF00561"/>
    </source>
</evidence>
<evidence type="ECO:0000256" key="1">
    <source>
        <dbReference type="ARBA" id="ARBA00010088"/>
    </source>
</evidence>
<dbReference type="SUPFAM" id="SSF53474">
    <property type="entry name" value="alpha/beta-Hydrolases"/>
    <property type="match status" value="1"/>
</dbReference>
<feature type="domain" description="AB hydrolase-1" evidence="5">
    <location>
        <begin position="144"/>
        <end position="293"/>
    </location>
</feature>
<feature type="chain" id="PRO_5045225813" evidence="4">
    <location>
        <begin position="24"/>
        <end position="593"/>
    </location>
</feature>
<dbReference type="InterPro" id="IPR029058">
    <property type="entry name" value="AB_hydrolase_fold"/>
</dbReference>
<evidence type="ECO:0000256" key="2">
    <source>
        <dbReference type="ARBA" id="ARBA00022729"/>
    </source>
</evidence>
<dbReference type="Proteomes" id="UP000245712">
    <property type="component" value="Unassembled WGS sequence"/>
</dbReference>
<evidence type="ECO:0000313" key="8">
    <source>
        <dbReference type="Proteomes" id="UP000245712"/>
    </source>
</evidence>
<dbReference type="PROSITE" id="PS51257">
    <property type="entry name" value="PROKAR_LIPOPROTEIN"/>
    <property type="match status" value="1"/>
</dbReference>
<keyword evidence="3" id="KW-0378">Hydrolase</keyword>
<accession>A0ABX5KI08</accession>
<dbReference type="RefSeq" id="WP_116612623.1">
    <property type="nucleotide sequence ID" value="NZ_CAJZAT010000193.1"/>
</dbReference>
<comment type="caution">
    <text evidence="7">The sequence shown here is derived from an EMBL/GenBank/DDBJ whole genome shotgun (WGS) entry which is preliminary data.</text>
</comment>
<dbReference type="Gene3D" id="3.40.50.1820">
    <property type="entry name" value="alpha/beta hydrolase"/>
    <property type="match status" value="1"/>
</dbReference>
<keyword evidence="8" id="KW-1185">Reference proteome</keyword>
<dbReference type="Pfam" id="PF08386">
    <property type="entry name" value="Abhydrolase_4"/>
    <property type="match status" value="1"/>
</dbReference>